<reference evidence="1" key="1">
    <citation type="submission" date="2014-09" db="EMBL/GenBank/DDBJ databases">
        <authorList>
            <person name="Magalhaes I.L.F."/>
            <person name="Oliveira U."/>
            <person name="Santos F.R."/>
            <person name="Vidigal T.H.D.A."/>
            <person name="Brescovit A.D."/>
            <person name="Santos A.J."/>
        </authorList>
    </citation>
    <scope>NUCLEOTIDE SEQUENCE</scope>
    <source>
        <tissue evidence="1">Shoot tissue taken approximately 20 cm above the soil surface</tissue>
    </source>
</reference>
<protein>
    <submittedName>
        <fullName evidence="1">Uncharacterized protein</fullName>
    </submittedName>
</protein>
<name>A0A0A8YV43_ARUDO</name>
<dbReference type="AlphaFoldDB" id="A0A0A8YV43"/>
<dbReference type="EMBL" id="GBRH01266901">
    <property type="protein sequence ID" value="JAD30994.1"/>
    <property type="molecule type" value="Transcribed_RNA"/>
</dbReference>
<accession>A0A0A8YV43</accession>
<organism evidence="1">
    <name type="scientific">Arundo donax</name>
    <name type="common">Giant reed</name>
    <name type="synonym">Donax arundinaceus</name>
    <dbReference type="NCBI Taxonomy" id="35708"/>
    <lineage>
        <taxon>Eukaryota</taxon>
        <taxon>Viridiplantae</taxon>
        <taxon>Streptophyta</taxon>
        <taxon>Embryophyta</taxon>
        <taxon>Tracheophyta</taxon>
        <taxon>Spermatophyta</taxon>
        <taxon>Magnoliopsida</taxon>
        <taxon>Liliopsida</taxon>
        <taxon>Poales</taxon>
        <taxon>Poaceae</taxon>
        <taxon>PACMAD clade</taxon>
        <taxon>Arundinoideae</taxon>
        <taxon>Arundineae</taxon>
        <taxon>Arundo</taxon>
    </lineage>
</organism>
<proteinExistence type="predicted"/>
<reference evidence="1" key="2">
    <citation type="journal article" date="2015" name="Data Brief">
        <title>Shoot transcriptome of the giant reed, Arundo donax.</title>
        <authorList>
            <person name="Barrero R.A."/>
            <person name="Guerrero F.D."/>
            <person name="Moolhuijzen P."/>
            <person name="Goolsby J.A."/>
            <person name="Tidwell J."/>
            <person name="Bellgard S.E."/>
            <person name="Bellgard M.I."/>
        </authorList>
    </citation>
    <scope>NUCLEOTIDE SEQUENCE</scope>
    <source>
        <tissue evidence="1">Shoot tissue taken approximately 20 cm above the soil surface</tissue>
    </source>
</reference>
<sequence length="62" mass="7020">MRGTRTIIFHLGVGEWREPMPICRANMRCRVCVLARLGPQHLPQGTRSPAFAIYSRPCLAAR</sequence>
<evidence type="ECO:0000313" key="1">
    <source>
        <dbReference type="EMBL" id="JAD30994.1"/>
    </source>
</evidence>